<protein>
    <recommendedName>
        <fullName evidence="3">DUF2071 domain-containing protein</fullName>
    </recommendedName>
</protein>
<dbReference type="InterPro" id="IPR018644">
    <property type="entry name" value="DUF2071"/>
</dbReference>
<gene>
    <name evidence="1" type="ORF">B0X71_15895</name>
</gene>
<dbReference type="RefSeq" id="WP_077590330.1">
    <property type="nucleotide sequence ID" value="NZ_CP019640.1"/>
</dbReference>
<dbReference type="InterPro" id="IPR023375">
    <property type="entry name" value="ADC_dom_sf"/>
</dbReference>
<keyword evidence="2" id="KW-1185">Reference proteome</keyword>
<dbReference type="Pfam" id="PF09844">
    <property type="entry name" value="DUF2071"/>
    <property type="match status" value="1"/>
</dbReference>
<dbReference type="SUPFAM" id="SSF160104">
    <property type="entry name" value="Acetoacetate decarboxylase-like"/>
    <property type="match status" value="1"/>
</dbReference>
<dbReference type="Proteomes" id="UP000188184">
    <property type="component" value="Chromosome"/>
</dbReference>
<dbReference type="OrthoDB" id="150993at2"/>
<dbReference type="PANTHER" id="PTHR39186:SF1">
    <property type="entry name" value="DUF2071 DOMAIN-CONTAINING PROTEIN"/>
    <property type="match status" value="1"/>
</dbReference>
<evidence type="ECO:0000313" key="2">
    <source>
        <dbReference type="Proteomes" id="UP000188184"/>
    </source>
</evidence>
<dbReference type="AlphaFoldDB" id="A0A1Q2L1Z7"/>
<dbReference type="PANTHER" id="PTHR39186">
    <property type="entry name" value="DUF2071 FAMILY PROTEIN"/>
    <property type="match status" value="1"/>
</dbReference>
<dbReference type="EMBL" id="CP019640">
    <property type="protein sequence ID" value="AQQ54436.1"/>
    <property type="molecule type" value="Genomic_DNA"/>
</dbReference>
<proteinExistence type="predicted"/>
<name>A0A1Q2L1Z7_9BACL</name>
<dbReference type="Gene3D" id="2.40.400.10">
    <property type="entry name" value="Acetoacetate decarboxylase-like"/>
    <property type="match status" value="1"/>
</dbReference>
<evidence type="ECO:0000313" key="1">
    <source>
        <dbReference type="EMBL" id="AQQ54436.1"/>
    </source>
</evidence>
<dbReference type="KEGG" id="pmar:B0X71_15895"/>
<organism evidence="1 2">
    <name type="scientific">Planococcus lenghuensis</name>
    <dbReference type="NCBI Taxonomy" id="2213202"/>
    <lineage>
        <taxon>Bacteria</taxon>
        <taxon>Bacillati</taxon>
        <taxon>Bacillota</taxon>
        <taxon>Bacilli</taxon>
        <taxon>Bacillales</taxon>
        <taxon>Caryophanaceae</taxon>
        <taxon>Planococcus</taxon>
    </lineage>
</organism>
<sequence length="230" mass="27312">METAWIMTQEWHDLTFFHWPIDPEYLRPHIPGELELDLFNGQAWLSVVPFEARETCPRYMPPVPGGCRYLELNVRTYVRYGGRSGVYFFSLDADSRPIVWTAGMLLPYRRAAMDFKRAGCNQRFSSERVHKGCFPERFGVDYTAMPKFINRSSLDIWLTERYSLWTKPARQLIRVDIRHESWKLQPVTYNIRCNSLAAFIRTDWRGGEPLAHYSKFEKVWFYPPVIERIM</sequence>
<accession>A0A1Q2L1Z7</accession>
<evidence type="ECO:0008006" key="3">
    <source>
        <dbReference type="Google" id="ProtNLM"/>
    </source>
</evidence>
<reference evidence="1 2" key="1">
    <citation type="submission" date="2017-02" db="EMBL/GenBank/DDBJ databases">
        <title>The complete genomic sequence of a novel cold adapted crude oil-degrading bacterium Planococcus qaidamina Y42.</title>
        <authorList>
            <person name="Yang R."/>
        </authorList>
    </citation>
    <scope>NUCLEOTIDE SEQUENCE [LARGE SCALE GENOMIC DNA]</scope>
    <source>
        <strain evidence="1 2">Y42</strain>
    </source>
</reference>